<evidence type="ECO:0000256" key="1">
    <source>
        <dbReference type="SAM" id="MobiDB-lite"/>
    </source>
</evidence>
<organism evidence="2 3">
    <name type="scientific">Gymnopus androsaceus JB14</name>
    <dbReference type="NCBI Taxonomy" id="1447944"/>
    <lineage>
        <taxon>Eukaryota</taxon>
        <taxon>Fungi</taxon>
        <taxon>Dikarya</taxon>
        <taxon>Basidiomycota</taxon>
        <taxon>Agaricomycotina</taxon>
        <taxon>Agaricomycetes</taxon>
        <taxon>Agaricomycetidae</taxon>
        <taxon>Agaricales</taxon>
        <taxon>Marasmiineae</taxon>
        <taxon>Omphalotaceae</taxon>
        <taxon>Gymnopus</taxon>
    </lineage>
</organism>
<feature type="compositionally biased region" description="Basic and acidic residues" evidence="1">
    <location>
        <begin position="26"/>
        <end position="42"/>
    </location>
</feature>
<sequence length="91" mass="10318">MSDEIAQDEEDAEDYDLESLEHRHRGRDEDEVTLRGDDHGPVADDDVVFEIGDDDENEMTPITAKSSAPARQRSERLSGEEERRGLMARSD</sequence>
<protein>
    <submittedName>
        <fullName evidence="2">Uncharacterized protein</fullName>
    </submittedName>
</protein>
<reference evidence="2" key="1">
    <citation type="journal article" date="2019" name="Environ. Microbiol.">
        <title>Fungal ecological strategies reflected in gene transcription - a case study of two litter decomposers.</title>
        <authorList>
            <person name="Barbi F."/>
            <person name="Kohler A."/>
            <person name="Barry K."/>
            <person name="Baskaran P."/>
            <person name="Daum C."/>
            <person name="Fauchery L."/>
            <person name="Ihrmark K."/>
            <person name="Kuo A."/>
            <person name="LaButti K."/>
            <person name="Lipzen A."/>
            <person name="Morin E."/>
            <person name="Grigoriev I.V."/>
            <person name="Henrissat B."/>
            <person name="Lindahl B."/>
            <person name="Martin F."/>
        </authorList>
    </citation>
    <scope>NUCLEOTIDE SEQUENCE</scope>
    <source>
        <strain evidence="2">JB14</strain>
    </source>
</reference>
<evidence type="ECO:0000313" key="3">
    <source>
        <dbReference type="Proteomes" id="UP000799118"/>
    </source>
</evidence>
<gene>
    <name evidence="2" type="ORF">BT96DRAFT_919422</name>
</gene>
<feature type="compositionally biased region" description="Basic and acidic residues" evidence="1">
    <location>
        <begin position="72"/>
        <end position="91"/>
    </location>
</feature>
<dbReference type="EMBL" id="ML769455">
    <property type="protein sequence ID" value="KAE9400587.1"/>
    <property type="molecule type" value="Genomic_DNA"/>
</dbReference>
<keyword evidence="3" id="KW-1185">Reference proteome</keyword>
<name>A0A6A4HUG2_9AGAR</name>
<evidence type="ECO:0000313" key="2">
    <source>
        <dbReference type="EMBL" id="KAE9400587.1"/>
    </source>
</evidence>
<dbReference type="AlphaFoldDB" id="A0A6A4HUG2"/>
<feature type="compositionally biased region" description="Acidic residues" evidence="1">
    <location>
        <begin position="1"/>
        <end position="18"/>
    </location>
</feature>
<dbReference type="Proteomes" id="UP000799118">
    <property type="component" value="Unassembled WGS sequence"/>
</dbReference>
<feature type="compositionally biased region" description="Acidic residues" evidence="1">
    <location>
        <begin position="43"/>
        <end position="58"/>
    </location>
</feature>
<proteinExistence type="predicted"/>
<feature type="non-terminal residue" evidence="2">
    <location>
        <position position="1"/>
    </location>
</feature>
<accession>A0A6A4HUG2</accession>
<feature type="region of interest" description="Disordered" evidence="1">
    <location>
        <begin position="1"/>
        <end position="91"/>
    </location>
</feature>